<accession>A0A6A5WBZ1</accession>
<keyword evidence="1" id="KW-0732">Signal</keyword>
<dbReference type="AlphaFoldDB" id="A0A6A5WBZ1"/>
<evidence type="ECO:0000313" key="3">
    <source>
        <dbReference type="Proteomes" id="UP000799779"/>
    </source>
</evidence>
<reference evidence="2" key="1">
    <citation type="journal article" date="2020" name="Stud. Mycol.">
        <title>101 Dothideomycetes genomes: a test case for predicting lifestyles and emergence of pathogens.</title>
        <authorList>
            <person name="Haridas S."/>
            <person name="Albert R."/>
            <person name="Binder M."/>
            <person name="Bloem J."/>
            <person name="Labutti K."/>
            <person name="Salamov A."/>
            <person name="Andreopoulos B."/>
            <person name="Baker S."/>
            <person name="Barry K."/>
            <person name="Bills G."/>
            <person name="Bluhm B."/>
            <person name="Cannon C."/>
            <person name="Castanera R."/>
            <person name="Culley D."/>
            <person name="Daum C."/>
            <person name="Ezra D."/>
            <person name="Gonzalez J."/>
            <person name="Henrissat B."/>
            <person name="Kuo A."/>
            <person name="Liang C."/>
            <person name="Lipzen A."/>
            <person name="Lutzoni F."/>
            <person name="Magnuson J."/>
            <person name="Mondo S."/>
            <person name="Nolan M."/>
            <person name="Ohm R."/>
            <person name="Pangilinan J."/>
            <person name="Park H.-J."/>
            <person name="Ramirez L."/>
            <person name="Alfaro M."/>
            <person name="Sun H."/>
            <person name="Tritt A."/>
            <person name="Yoshinaga Y."/>
            <person name="Zwiers L.-H."/>
            <person name="Turgeon B."/>
            <person name="Goodwin S."/>
            <person name="Spatafora J."/>
            <person name="Crous P."/>
            <person name="Grigoriev I."/>
        </authorList>
    </citation>
    <scope>NUCLEOTIDE SEQUENCE</scope>
    <source>
        <strain evidence="2">CBS 123094</strain>
    </source>
</reference>
<name>A0A6A5WBZ1_9PLEO</name>
<feature type="signal peptide" evidence="1">
    <location>
        <begin position="1"/>
        <end position="25"/>
    </location>
</feature>
<sequence length="298" mass="33665">MDRCISALFRFILLLFLSHSQFIAAYPERRVWIDQQGCGDDVRSIWSVINGMRTTGSLATLEDSGAGKQIFDLIFKERTYASHIDDTLEAINEVLFDDRTQANTRIYCDQESRWHKATNAEVPGNENRPEDKKAWFDTENSIVYDPKDDKYLVPGCHKDLNNFVLGQTYCGAKDGSDTCTITLCAKSLPQGNFRYYSLAQLKERGIDFSGTGPQRIDMFALLDTTILHELAHTIDHPNTRSGKWIDYGDAYRWRNIRPMNAAGAMANADSLAYLGLGSYIQDSLGRYIINDDGSIGNR</sequence>
<dbReference type="Gene3D" id="3.40.390.10">
    <property type="entry name" value="Collagenase (Catalytic Domain)"/>
    <property type="match status" value="1"/>
</dbReference>
<evidence type="ECO:0000313" key="2">
    <source>
        <dbReference type="EMBL" id="KAF1998957.1"/>
    </source>
</evidence>
<dbReference type="EMBL" id="ML977599">
    <property type="protein sequence ID" value="KAF1998957.1"/>
    <property type="molecule type" value="Genomic_DNA"/>
</dbReference>
<evidence type="ECO:0000256" key="1">
    <source>
        <dbReference type="SAM" id="SignalP"/>
    </source>
</evidence>
<dbReference type="OrthoDB" id="4507347at2759"/>
<evidence type="ECO:0008006" key="4">
    <source>
        <dbReference type="Google" id="ProtNLM"/>
    </source>
</evidence>
<dbReference type="InterPro" id="IPR024079">
    <property type="entry name" value="MetalloPept_cat_dom_sf"/>
</dbReference>
<protein>
    <recommendedName>
        <fullName evidence="4">Lysine-specific metallo-endopeptidase domain-containing protein</fullName>
    </recommendedName>
</protein>
<dbReference type="GO" id="GO:0008237">
    <property type="term" value="F:metallopeptidase activity"/>
    <property type="evidence" value="ECO:0007669"/>
    <property type="project" value="InterPro"/>
</dbReference>
<proteinExistence type="predicted"/>
<organism evidence="2 3">
    <name type="scientific">Amniculicola lignicola CBS 123094</name>
    <dbReference type="NCBI Taxonomy" id="1392246"/>
    <lineage>
        <taxon>Eukaryota</taxon>
        <taxon>Fungi</taxon>
        <taxon>Dikarya</taxon>
        <taxon>Ascomycota</taxon>
        <taxon>Pezizomycotina</taxon>
        <taxon>Dothideomycetes</taxon>
        <taxon>Pleosporomycetidae</taxon>
        <taxon>Pleosporales</taxon>
        <taxon>Amniculicolaceae</taxon>
        <taxon>Amniculicola</taxon>
    </lineage>
</organism>
<dbReference type="Proteomes" id="UP000799779">
    <property type="component" value="Unassembled WGS sequence"/>
</dbReference>
<gene>
    <name evidence="2" type="ORF">P154DRAFT_523584</name>
</gene>
<feature type="chain" id="PRO_5025383207" description="Lysine-specific metallo-endopeptidase domain-containing protein" evidence="1">
    <location>
        <begin position="26"/>
        <end position="298"/>
    </location>
</feature>
<keyword evidence="3" id="KW-1185">Reference proteome</keyword>